<dbReference type="RefSeq" id="WP_172233510.1">
    <property type="nucleotide sequence ID" value="NZ_CP035946.1"/>
</dbReference>
<dbReference type="EMBL" id="JACGBB010000009">
    <property type="protein sequence ID" value="MBZ7987467.1"/>
    <property type="molecule type" value="Genomic_DNA"/>
</dbReference>
<name>A0ABS7WRU1_9BACT</name>
<proteinExistence type="predicted"/>
<comment type="caution">
    <text evidence="1">The sequence shown here is derived from an EMBL/GenBank/DDBJ whole genome shotgun (WGS) entry which is preliminary data.</text>
</comment>
<gene>
    <name evidence="1" type="ORF">AVCANL283_05050</name>
</gene>
<sequence length="130" mass="15306">MERTFFLLIFSLCILSAKEPDYIFWAKLNTKNLILNSSEFHLSRAMSINKNAKYEYICEINSNNIKDTYKALKLNKEQLLECINKAKIYDYTKSEKNIINTSTHLVVFPMYFKASMSIDGKILIFRRNDI</sequence>
<organism evidence="1 2">
    <name type="scientific">Campylobacter canadensis</name>
    <dbReference type="NCBI Taxonomy" id="449520"/>
    <lineage>
        <taxon>Bacteria</taxon>
        <taxon>Pseudomonadati</taxon>
        <taxon>Campylobacterota</taxon>
        <taxon>Epsilonproteobacteria</taxon>
        <taxon>Campylobacterales</taxon>
        <taxon>Campylobacteraceae</taxon>
        <taxon>Campylobacter</taxon>
    </lineage>
</organism>
<keyword evidence="2" id="KW-1185">Reference proteome</keyword>
<accession>A0ABS7WRU1</accession>
<protein>
    <recommendedName>
        <fullName evidence="3">Flagellar-associated protein FlgQ</fullName>
    </recommendedName>
</protein>
<evidence type="ECO:0008006" key="3">
    <source>
        <dbReference type="Google" id="ProtNLM"/>
    </source>
</evidence>
<evidence type="ECO:0000313" key="1">
    <source>
        <dbReference type="EMBL" id="MBZ7987467.1"/>
    </source>
</evidence>
<dbReference type="Proteomes" id="UP000786183">
    <property type="component" value="Unassembled WGS sequence"/>
</dbReference>
<reference evidence="1 2" key="1">
    <citation type="submission" date="2020-07" db="EMBL/GenBank/DDBJ databases">
        <title>Transfer of Campylobacter canadensis to the novel genus Avispirillum gen. nov., that also includes two novel species recovered from migratory waterfowl: Avispirillum anseris sp. nov. and Avispirillum brantae sp. nov.</title>
        <authorList>
            <person name="Miller W.G."/>
            <person name="Chapman M.H."/>
            <person name="Yee E."/>
            <person name="Inglis G.D."/>
        </authorList>
    </citation>
    <scope>NUCLEOTIDE SEQUENCE [LARGE SCALE GENOMIC DNA]</scope>
    <source>
        <strain evidence="1 2">L283</strain>
    </source>
</reference>
<evidence type="ECO:0000313" key="2">
    <source>
        <dbReference type="Proteomes" id="UP000786183"/>
    </source>
</evidence>